<feature type="transmembrane region" description="Helical" evidence="9">
    <location>
        <begin position="102"/>
        <end position="121"/>
    </location>
</feature>
<dbReference type="PROSITE" id="PS50109">
    <property type="entry name" value="HIS_KIN"/>
    <property type="match status" value="1"/>
</dbReference>
<dbReference type="SMART" id="SM00387">
    <property type="entry name" value="HATPase_c"/>
    <property type="match status" value="1"/>
</dbReference>
<keyword evidence="5" id="KW-0547">Nucleotide-binding</keyword>
<comment type="catalytic activity">
    <reaction evidence="1">
        <text>ATP + protein L-histidine = ADP + protein N-phospho-L-histidine.</text>
        <dbReference type="EC" id="2.7.13.3"/>
    </reaction>
</comment>
<evidence type="ECO:0000256" key="8">
    <source>
        <dbReference type="ARBA" id="ARBA00023012"/>
    </source>
</evidence>
<keyword evidence="12" id="KW-1185">Reference proteome</keyword>
<reference evidence="12" key="2">
    <citation type="submission" date="2007-11" db="EMBL/GenBank/DDBJ databases">
        <title>Complete sequence of Delftia acidovorans DSM 14801 / SPH-1.</title>
        <authorList>
            <person name="Copeland A."/>
            <person name="Lucas S."/>
            <person name="Lapidus A."/>
            <person name="Barry K."/>
            <person name="Glavina del Rio T."/>
            <person name="Dalin E."/>
            <person name="Tice H."/>
            <person name="Pitluck S."/>
            <person name="Lowry S."/>
            <person name="Clum A."/>
            <person name="Schmutz J."/>
            <person name="Larimer F."/>
            <person name="Land M."/>
            <person name="Hauser L."/>
            <person name="Kyrpides N."/>
            <person name="Kim E."/>
            <person name="Schleheck D."/>
            <person name="Richardson P."/>
        </authorList>
    </citation>
    <scope>NUCLEOTIDE SEQUENCE [LARGE SCALE GENOMIC DNA]</scope>
    <source>
        <strain evidence="12">DSM 14801 / SPH-1</strain>
    </source>
</reference>
<accession>A9BY57</accession>
<dbReference type="GO" id="GO:0000155">
    <property type="term" value="F:phosphorelay sensor kinase activity"/>
    <property type="evidence" value="ECO:0007669"/>
    <property type="project" value="InterPro"/>
</dbReference>
<dbReference type="InterPro" id="IPR003661">
    <property type="entry name" value="HisK_dim/P_dom"/>
</dbReference>
<feature type="transmembrane region" description="Helical" evidence="9">
    <location>
        <begin position="52"/>
        <end position="68"/>
    </location>
</feature>
<keyword evidence="9" id="KW-0472">Membrane</keyword>
<dbReference type="InterPro" id="IPR003594">
    <property type="entry name" value="HATPase_dom"/>
</dbReference>
<dbReference type="PRINTS" id="PR00344">
    <property type="entry name" value="BCTRLSENSOR"/>
</dbReference>
<dbReference type="InterPro" id="IPR004358">
    <property type="entry name" value="Sig_transdc_His_kin-like_C"/>
</dbReference>
<dbReference type="CDD" id="cd00082">
    <property type="entry name" value="HisKA"/>
    <property type="match status" value="1"/>
</dbReference>
<dbReference type="SMART" id="SM00388">
    <property type="entry name" value="HisKA"/>
    <property type="match status" value="1"/>
</dbReference>
<dbReference type="AlphaFoldDB" id="A9BY57"/>
<organism evidence="11 12">
    <name type="scientific">Delftia acidovorans (strain DSM 14801 / SPH-1)</name>
    <dbReference type="NCBI Taxonomy" id="398578"/>
    <lineage>
        <taxon>Bacteria</taxon>
        <taxon>Pseudomonadati</taxon>
        <taxon>Pseudomonadota</taxon>
        <taxon>Betaproteobacteria</taxon>
        <taxon>Burkholderiales</taxon>
        <taxon>Comamonadaceae</taxon>
        <taxon>Delftia</taxon>
    </lineage>
</organism>
<keyword evidence="7" id="KW-0067">ATP-binding</keyword>
<keyword evidence="3" id="KW-0597">Phosphoprotein</keyword>
<dbReference type="InterPro" id="IPR005467">
    <property type="entry name" value="His_kinase_dom"/>
</dbReference>
<keyword evidence="8" id="KW-0902">Two-component regulatory system</keyword>
<evidence type="ECO:0000256" key="9">
    <source>
        <dbReference type="SAM" id="Phobius"/>
    </source>
</evidence>
<dbReference type="STRING" id="398578.Daci_1552"/>
<dbReference type="EMBL" id="CP000884">
    <property type="protein sequence ID" value="ABX34196.1"/>
    <property type="molecule type" value="Genomic_DNA"/>
</dbReference>
<dbReference type="SUPFAM" id="SSF55874">
    <property type="entry name" value="ATPase domain of HSP90 chaperone/DNA topoisomerase II/histidine kinase"/>
    <property type="match status" value="1"/>
</dbReference>
<dbReference type="Gene3D" id="3.30.565.10">
    <property type="entry name" value="Histidine kinase-like ATPase, C-terminal domain"/>
    <property type="match status" value="1"/>
</dbReference>
<evidence type="ECO:0000313" key="11">
    <source>
        <dbReference type="EMBL" id="ABX34196.1"/>
    </source>
</evidence>
<keyword evidence="6 11" id="KW-0418">Kinase</keyword>
<dbReference type="KEGG" id="dac:Daci_1552"/>
<dbReference type="EC" id="2.7.13.3" evidence="2"/>
<dbReference type="FunFam" id="1.10.287.130:FF:000055">
    <property type="entry name" value="Two-component sensor histidine kinase"/>
    <property type="match status" value="1"/>
</dbReference>
<evidence type="ECO:0000256" key="2">
    <source>
        <dbReference type="ARBA" id="ARBA00012438"/>
    </source>
</evidence>
<feature type="transmembrane region" description="Helical" evidence="9">
    <location>
        <begin position="27"/>
        <end position="46"/>
    </location>
</feature>
<gene>
    <name evidence="11" type="ordered locus">Daci_1552</name>
</gene>
<sequence>MNENWQLTVHSFSLHAMTTALRRFPHWPRALILAAMAAAMAAIFALDTLTDYAVAAAVFHTAIILVAVRWFSPRVVIGLTALCIVLTLASFALTPAGAYRTGLINMVISILAIAITAYLGLKMVAAQNAAHEARTQLMRITQTTSLGQLTASIAHEVNQPLAAIVTSGNACQRWLAQDPPNLAKAGQALERILGDAQRASDVIARIRSMARGEAPSRQSFDLNDAVREMARLSDAELDRRGVALDLQLAPALQPAWADRVHIQQVLANLLLNAMDAMQGTPAAQRRITVTTQALGQQLVLTVADAGEGLSPLARTHLFDAFWTTKPDGMGLGLNICRHMAEANGGRIWATDREDMRGGTVFHITIACAPATGDRSSTGLRHG</sequence>
<dbReference type="eggNOG" id="COG4191">
    <property type="taxonomic scope" value="Bacteria"/>
</dbReference>
<keyword evidence="9" id="KW-0812">Transmembrane</keyword>
<reference evidence="11 12" key="1">
    <citation type="journal article" date="2004" name="Appl. Environ. Microbiol.">
        <title>Mineralization of individual congeners of linear alkylbenzenesulfonate by defined pairs of heterotrophic bacteria.</title>
        <authorList>
            <person name="Schleheck D."/>
            <person name="Knepper T.P."/>
            <person name="Fischer K."/>
            <person name="Cook A.M."/>
        </authorList>
    </citation>
    <scope>NUCLEOTIDE SEQUENCE [LARGE SCALE GENOMIC DNA]</scope>
    <source>
        <strain evidence="12">DSM 14801 / SPH-1</strain>
    </source>
</reference>
<evidence type="ECO:0000256" key="1">
    <source>
        <dbReference type="ARBA" id="ARBA00000085"/>
    </source>
</evidence>
<keyword evidence="9" id="KW-1133">Transmembrane helix</keyword>
<keyword evidence="4" id="KW-0808">Transferase</keyword>
<dbReference type="Pfam" id="PF00512">
    <property type="entry name" value="HisKA"/>
    <property type="match status" value="1"/>
</dbReference>
<evidence type="ECO:0000256" key="7">
    <source>
        <dbReference type="ARBA" id="ARBA00022840"/>
    </source>
</evidence>
<name>A9BY57_DELAS</name>
<dbReference type="InterPro" id="IPR036890">
    <property type="entry name" value="HATPase_C_sf"/>
</dbReference>
<dbReference type="SUPFAM" id="SSF47384">
    <property type="entry name" value="Homodimeric domain of signal transducing histidine kinase"/>
    <property type="match status" value="1"/>
</dbReference>
<dbReference type="PANTHER" id="PTHR43065">
    <property type="entry name" value="SENSOR HISTIDINE KINASE"/>
    <property type="match status" value="1"/>
</dbReference>
<evidence type="ECO:0000256" key="5">
    <source>
        <dbReference type="ARBA" id="ARBA00022741"/>
    </source>
</evidence>
<dbReference type="Pfam" id="PF02518">
    <property type="entry name" value="HATPase_c"/>
    <property type="match status" value="1"/>
</dbReference>
<dbReference type="Gene3D" id="1.10.287.130">
    <property type="match status" value="1"/>
</dbReference>
<dbReference type="GO" id="GO:0005524">
    <property type="term" value="F:ATP binding"/>
    <property type="evidence" value="ECO:0007669"/>
    <property type="project" value="UniProtKB-KW"/>
</dbReference>
<dbReference type="PANTHER" id="PTHR43065:SF10">
    <property type="entry name" value="PEROXIDE STRESS-ACTIVATED HISTIDINE KINASE MAK3"/>
    <property type="match status" value="1"/>
</dbReference>
<evidence type="ECO:0000256" key="4">
    <source>
        <dbReference type="ARBA" id="ARBA00022679"/>
    </source>
</evidence>
<dbReference type="Proteomes" id="UP000000784">
    <property type="component" value="Chromosome"/>
</dbReference>
<evidence type="ECO:0000256" key="6">
    <source>
        <dbReference type="ARBA" id="ARBA00022777"/>
    </source>
</evidence>
<proteinExistence type="predicted"/>
<protein>
    <recommendedName>
        <fullName evidence="2">histidine kinase</fullName>
        <ecNumber evidence="2">2.7.13.3</ecNumber>
    </recommendedName>
</protein>
<feature type="domain" description="Histidine kinase" evidence="10">
    <location>
        <begin position="152"/>
        <end position="369"/>
    </location>
</feature>
<evidence type="ECO:0000256" key="3">
    <source>
        <dbReference type="ARBA" id="ARBA00022553"/>
    </source>
</evidence>
<dbReference type="InterPro" id="IPR036097">
    <property type="entry name" value="HisK_dim/P_sf"/>
</dbReference>
<evidence type="ECO:0000259" key="10">
    <source>
        <dbReference type="PROSITE" id="PS50109"/>
    </source>
</evidence>
<feature type="transmembrane region" description="Helical" evidence="9">
    <location>
        <begin position="75"/>
        <end position="96"/>
    </location>
</feature>
<evidence type="ECO:0000313" key="12">
    <source>
        <dbReference type="Proteomes" id="UP000000784"/>
    </source>
</evidence>
<dbReference type="HOGENOM" id="CLU_000445_89_1_4"/>